<evidence type="ECO:0000313" key="1">
    <source>
        <dbReference type="EMBL" id="MEL0629638.1"/>
    </source>
</evidence>
<protein>
    <submittedName>
        <fullName evidence="1">Uncharacterized protein</fullName>
    </submittedName>
</protein>
<dbReference type="RefSeq" id="WP_341597724.1">
    <property type="nucleotide sequence ID" value="NZ_JBAKAZ010000026.1"/>
</dbReference>
<keyword evidence="2" id="KW-1185">Reference proteome</keyword>
<accession>A0ABU9GQN6</accession>
<gene>
    <name evidence="1" type="ORF">V6256_08450</name>
</gene>
<dbReference type="Proteomes" id="UP001369082">
    <property type="component" value="Unassembled WGS sequence"/>
</dbReference>
<reference evidence="1 2" key="1">
    <citation type="submission" date="2024-02" db="EMBL/GenBank/DDBJ databases">
        <title>Bacteria isolated from the canopy kelp, Nereocystis luetkeana.</title>
        <authorList>
            <person name="Pfister C.A."/>
            <person name="Younker I.T."/>
            <person name="Light S.H."/>
        </authorList>
    </citation>
    <scope>NUCLEOTIDE SEQUENCE [LARGE SCALE GENOMIC DNA]</scope>
    <source>
        <strain evidence="1 2">TI.1.05</strain>
    </source>
</reference>
<dbReference type="EMBL" id="JBAKAZ010000026">
    <property type="protein sequence ID" value="MEL0629638.1"/>
    <property type="molecule type" value="Genomic_DNA"/>
</dbReference>
<sequence>MRLKLMKDFLFYIEDCHQALADLYQRLSLEATDEKVKLLLEYMKSKEQLSHCHLHQYIEKAPLSLLDTWLDDFFDQSFPERCKHLKFKPELAVEDVVHLAIQLDMQLIEAMQSAAKNSPTLEAESALENLTTKEEETLYQVVMASHEFDYL</sequence>
<comment type="caution">
    <text evidence="1">The sequence shown here is derived from an EMBL/GenBank/DDBJ whole genome shotgun (WGS) entry which is preliminary data.</text>
</comment>
<evidence type="ECO:0000313" key="2">
    <source>
        <dbReference type="Proteomes" id="UP001369082"/>
    </source>
</evidence>
<proteinExistence type="predicted"/>
<organism evidence="1 2">
    <name type="scientific">Psychromonas aquatilis</name>
    <dbReference type="NCBI Taxonomy" id="2005072"/>
    <lineage>
        <taxon>Bacteria</taxon>
        <taxon>Pseudomonadati</taxon>
        <taxon>Pseudomonadota</taxon>
        <taxon>Gammaproteobacteria</taxon>
        <taxon>Alteromonadales</taxon>
        <taxon>Psychromonadaceae</taxon>
        <taxon>Psychromonas</taxon>
    </lineage>
</organism>
<name>A0ABU9GQN6_9GAMM</name>